<gene>
    <name evidence="1" type="ORF">GPECTOR_13g663</name>
</gene>
<dbReference type="AlphaFoldDB" id="A0A150GMT0"/>
<evidence type="ECO:0000313" key="2">
    <source>
        <dbReference type="Proteomes" id="UP000075714"/>
    </source>
</evidence>
<dbReference type="Proteomes" id="UP000075714">
    <property type="component" value="Unassembled WGS sequence"/>
</dbReference>
<dbReference type="EMBL" id="LSYV01000014">
    <property type="protein sequence ID" value="KXZ51176.1"/>
    <property type="molecule type" value="Genomic_DNA"/>
</dbReference>
<protein>
    <submittedName>
        <fullName evidence="1">Uncharacterized protein</fullName>
    </submittedName>
</protein>
<dbReference type="InterPro" id="IPR034968">
    <property type="entry name" value="Reelin"/>
</dbReference>
<keyword evidence="2" id="KW-1185">Reference proteome</keyword>
<reference evidence="2" key="1">
    <citation type="journal article" date="2016" name="Nat. Commun.">
        <title>The Gonium pectorale genome demonstrates co-option of cell cycle regulation during the evolution of multicellularity.</title>
        <authorList>
            <person name="Hanschen E.R."/>
            <person name="Marriage T.N."/>
            <person name="Ferris P.J."/>
            <person name="Hamaji T."/>
            <person name="Toyoda A."/>
            <person name="Fujiyama A."/>
            <person name="Neme R."/>
            <person name="Noguchi H."/>
            <person name="Minakuchi Y."/>
            <person name="Suzuki M."/>
            <person name="Kawai-Toyooka H."/>
            <person name="Smith D.R."/>
            <person name="Sparks H."/>
            <person name="Anderson J."/>
            <person name="Bakaric R."/>
            <person name="Luria V."/>
            <person name="Karger A."/>
            <person name="Kirschner M.W."/>
            <person name="Durand P.M."/>
            <person name="Michod R.E."/>
            <person name="Nozaki H."/>
            <person name="Olson B.J."/>
        </authorList>
    </citation>
    <scope>NUCLEOTIDE SEQUENCE [LARGE SCALE GENOMIC DNA]</scope>
    <source>
        <strain evidence="2">NIES-2863</strain>
    </source>
</reference>
<dbReference type="Gene3D" id="2.60.120.260">
    <property type="entry name" value="Galactose-binding domain-like"/>
    <property type="match status" value="3"/>
</dbReference>
<organism evidence="1 2">
    <name type="scientific">Gonium pectorale</name>
    <name type="common">Green alga</name>
    <dbReference type="NCBI Taxonomy" id="33097"/>
    <lineage>
        <taxon>Eukaryota</taxon>
        <taxon>Viridiplantae</taxon>
        <taxon>Chlorophyta</taxon>
        <taxon>core chlorophytes</taxon>
        <taxon>Chlorophyceae</taxon>
        <taxon>CS clade</taxon>
        <taxon>Chlamydomonadales</taxon>
        <taxon>Volvocaceae</taxon>
        <taxon>Gonium</taxon>
    </lineage>
</organism>
<proteinExistence type="predicted"/>
<comment type="caution">
    <text evidence="1">The sequence shown here is derived from an EMBL/GenBank/DDBJ whole genome shotgun (WGS) entry which is preliminary data.</text>
</comment>
<accession>A0A150GMT0</accession>
<sequence>MSTFYGGQLAETKDFAVTSAILQLSFWYLLCESASVTFNYSTDGGQSWTYLHRTGTSETTGWKYASVSATLLPVGSAAVRIRIFTDYNSLSSSNLNIDDLGINGASLTAPFASPPPPATSTSVTEGFECSGCAAGGQWDSGLWPYITAGVAISKCSLAAHSGTGMGSFKGGQLAETRDLTVTSGTLTVSFWYLLCDSASVTFNYSTDSGKSWTYLVRTGTSGTTGWKYSSTSAVLPAGSGAVRIRIYTDYNSLSSSALALDDLTISGANLTASTPSVTSGGASESFECNGCAAGAQWTSALWPYFTAGVSTAECDLKAHSGAGGMGTFYGGDLAESRDLTVTSTTLTVNVWYLLCDSASVTFNYSTDSGKSWTYLYRTGTAGTTGWKYATVSATLPADSVTVRIKIYTDSNSLSSSHLNIDDLWIGGVNLTVPSTTPASSGGTGGSGGLQVAEGFECSGCASGAQWSSQTWALGTAGVATSGCDLPAHSGSGMGSFKGGQVQETKDMVIGSGTVSVSFWYLLCESASVTLNYSTNGGQSWRYARRT</sequence>
<dbReference type="PANTHER" id="PTHR11841">
    <property type="entry name" value="REELIN"/>
    <property type="match status" value="1"/>
</dbReference>
<dbReference type="GO" id="GO:0070325">
    <property type="term" value="F:lipoprotein particle receptor binding"/>
    <property type="evidence" value="ECO:0007669"/>
    <property type="project" value="InterPro"/>
</dbReference>
<evidence type="ECO:0000313" key="1">
    <source>
        <dbReference type="EMBL" id="KXZ51176.1"/>
    </source>
</evidence>
<name>A0A150GMT0_GONPE</name>